<dbReference type="Pfam" id="PF13649">
    <property type="entry name" value="Methyltransf_25"/>
    <property type="match status" value="1"/>
</dbReference>
<name>A0AB39MNC2_9ACTN</name>
<dbReference type="GO" id="GO:0008168">
    <property type="term" value="F:methyltransferase activity"/>
    <property type="evidence" value="ECO:0007669"/>
    <property type="project" value="UniProtKB-ARBA"/>
</dbReference>
<dbReference type="InterPro" id="IPR029063">
    <property type="entry name" value="SAM-dependent_MTases_sf"/>
</dbReference>
<feature type="domain" description="Methyltransferase" evidence="1">
    <location>
        <begin position="8"/>
        <end position="77"/>
    </location>
</feature>
<evidence type="ECO:0000313" key="2">
    <source>
        <dbReference type="EMBL" id="XDQ07965.1"/>
    </source>
</evidence>
<reference evidence="2" key="1">
    <citation type="submission" date="2024-07" db="EMBL/GenBank/DDBJ databases">
        <authorList>
            <person name="Yu S.T."/>
        </authorList>
    </citation>
    <scope>NUCLEOTIDE SEQUENCE</scope>
    <source>
        <strain evidence="2">R08</strain>
    </source>
</reference>
<organism evidence="2">
    <name type="scientific">Streptomyces sp. R08</name>
    <dbReference type="NCBI Taxonomy" id="3238624"/>
    <lineage>
        <taxon>Bacteria</taxon>
        <taxon>Bacillati</taxon>
        <taxon>Actinomycetota</taxon>
        <taxon>Actinomycetes</taxon>
        <taxon>Kitasatosporales</taxon>
        <taxon>Streptomycetaceae</taxon>
        <taxon>Streptomyces</taxon>
    </lineage>
</organism>
<dbReference type="SUPFAM" id="SSF53335">
    <property type="entry name" value="S-adenosyl-L-methionine-dependent methyltransferases"/>
    <property type="match status" value="1"/>
</dbReference>
<sequence>MTVRTTGGVEGIDSDPEIIGRARVLTPPGVPVVFTVVDARDGIPAGPYDVITCVAALHHLPFAETLTRFRDQLAPGGTLVVVGCAREADAVDSLLGAVSLALNVGTGWLKNRGQGAFGVWELASAGEWGGLVTWSVPGLGCRRCPTAWGRFR</sequence>
<gene>
    <name evidence="2" type="ORF">AB5J58_27855</name>
</gene>
<protein>
    <submittedName>
        <fullName evidence="2">Trans-aconitate 2-methyltransferase</fullName>
    </submittedName>
</protein>
<dbReference type="AlphaFoldDB" id="A0AB39MNC2"/>
<dbReference type="RefSeq" id="WP_369192647.1">
    <property type="nucleotide sequence ID" value="NZ_CP163431.1"/>
</dbReference>
<dbReference type="Gene3D" id="3.40.50.150">
    <property type="entry name" value="Vaccinia Virus protein VP39"/>
    <property type="match status" value="1"/>
</dbReference>
<proteinExistence type="predicted"/>
<accession>A0AB39MNC2</accession>
<evidence type="ECO:0000259" key="1">
    <source>
        <dbReference type="Pfam" id="PF13649"/>
    </source>
</evidence>
<dbReference type="CDD" id="cd02440">
    <property type="entry name" value="AdoMet_MTases"/>
    <property type="match status" value="1"/>
</dbReference>
<dbReference type="EMBL" id="CP163431">
    <property type="protein sequence ID" value="XDQ07965.1"/>
    <property type="molecule type" value="Genomic_DNA"/>
</dbReference>
<dbReference type="InterPro" id="IPR041698">
    <property type="entry name" value="Methyltransf_25"/>
</dbReference>